<feature type="transmembrane region" description="Helical" evidence="12">
    <location>
        <begin position="68"/>
        <end position="86"/>
    </location>
</feature>
<evidence type="ECO:0000256" key="10">
    <source>
        <dbReference type="ARBA" id="ARBA00023160"/>
    </source>
</evidence>
<evidence type="ECO:0000256" key="9">
    <source>
        <dbReference type="ARBA" id="ARBA00023136"/>
    </source>
</evidence>
<comment type="catalytic activity">
    <reaction evidence="11">
        <text>a very-long-chain acyl-CoA + malonyl-CoA + H(+) = a very-long-chain 3-oxoacyl-CoA + CO2 + CoA</text>
        <dbReference type="Rhea" id="RHEA:32727"/>
        <dbReference type="ChEBI" id="CHEBI:15378"/>
        <dbReference type="ChEBI" id="CHEBI:16526"/>
        <dbReference type="ChEBI" id="CHEBI:57287"/>
        <dbReference type="ChEBI" id="CHEBI:57384"/>
        <dbReference type="ChEBI" id="CHEBI:90725"/>
        <dbReference type="ChEBI" id="CHEBI:90736"/>
        <dbReference type="EC" id="2.3.1.199"/>
    </reaction>
</comment>
<dbReference type="GO" id="GO:0034626">
    <property type="term" value="P:fatty acid elongation, polyunsaturated fatty acid"/>
    <property type="evidence" value="ECO:0007669"/>
    <property type="project" value="TreeGrafter"/>
</dbReference>
<dbReference type="EMBL" id="HBGH01003907">
    <property type="protein sequence ID" value="CAD9229669.1"/>
    <property type="molecule type" value="Transcribed_RNA"/>
</dbReference>
<evidence type="ECO:0000256" key="2">
    <source>
        <dbReference type="ARBA" id="ARBA00007263"/>
    </source>
</evidence>
<evidence type="ECO:0000256" key="8">
    <source>
        <dbReference type="ARBA" id="ARBA00023098"/>
    </source>
</evidence>
<name>A0A7S1XCG7_9RHOD</name>
<dbReference type="AlphaFoldDB" id="A0A7S1XCG7"/>
<comment type="similarity">
    <text evidence="2 12">Belongs to the ELO family.</text>
</comment>
<dbReference type="PANTHER" id="PTHR11157:SF134">
    <property type="entry name" value="ELONGATION OF FATTY ACIDS PROTEIN 1-RELATED"/>
    <property type="match status" value="1"/>
</dbReference>
<dbReference type="GO" id="GO:0030148">
    <property type="term" value="P:sphingolipid biosynthetic process"/>
    <property type="evidence" value="ECO:0007669"/>
    <property type="project" value="TreeGrafter"/>
</dbReference>
<dbReference type="EC" id="2.3.1.-" evidence="12"/>
<keyword evidence="7 12" id="KW-1133">Transmembrane helix</keyword>
<keyword evidence="10 12" id="KW-0275">Fatty acid biosynthesis</keyword>
<feature type="transmembrane region" description="Helical" evidence="12">
    <location>
        <begin position="236"/>
        <end position="257"/>
    </location>
</feature>
<keyword evidence="8 12" id="KW-0443">Lipid metabolism</keyword>
<feature type="transmembrane region" description="Helical" evidence="12">
    <location>
        <begin position="174"/>
        <end position="195"/>
    </location>
</feature>
<dbReference type="GO" id="GO:0009922">
    <property type="term" value="F:fatty acid elongase activity"/>
    <property type="evidence" value="ECO:0007669"/>
    <property type="project" value="UniProtKB-EC"/>
</dbReference>
<dbReference type="GO" id="GO:0005789">
    <property type="term" value="C:endoplasmic reticulum membrane"/>
    <property type="evidence" value="ECO:0007669"/>
    <property type="project" value="TreeGrafter"/>
</dbReference>
<evidence type="ECO:0000256" key="1">
    <source>
        <dbReference type="ARBA" id="ARBA00004141"/>
    </source>
</evidence>
<evidence type="ECO:0000256" key="6">
    <source>
        <dbReference type="ARBA" id="ARBA00022832"/>
    </source>
</evidence>
<dbReference type="InterPro" id="IPR002076">
    <property type="entry name" value="ELO_fam"/>
</dbReference>
<evidence type="ECO:0000256" key="5">
    <source>
        <dbReference type="ARBA" id="ARBA00022692"/>
    </source>
</evidence>
<comment type="catalytic activity">
    <reaction evidence="12">
        <text>an acyl-CoA + malonyl-CoA + H(+) = a 3-oxoacyl-CoA + CO2 + CoA</text>
        <dbReference type="Rhea" id="RHEA:50252"/>
        <dbReference type="ChEBI" id="CHEBI:15378"/>
        <dbReference type="ChEBI" id="CHEBI:16526"/>
        <dbReference type="ChEBI" id="CHEBI:57287"/>
        <dbReference type="ChEBI" id="CHEBI:57384"/>
        <dbReference type="ChEBI" id="CHEBI:58342"/>
        <dbReference type="ChEBI" id="CHEBI:90726"/>
    </reaction>
    <physiologicalReaction direction="left-to-right" evidence="12">
        <dbReference type="Rhea" id="RHEA:50253"/>
    </physiologicalReaction>
</comment>
<evidence type="ECO:0000256" key="3">
    <source>
        <dbReference type="ARBA" id="ARBA00022516"/>
    </source>
</evidence>
<dbReference type="Pfam" id="PF01151">
    <property type="entry name" value="ELO"/>
    <property type="match status" value="1"/>
</dbReference>
<evidence type="ECO:0000256" key="4">
    <source>
        <dbReference type="ARBA" id="ARBA00022679"/>
    </source>
</evidence>
<keyword evidence="4 12" id="KW-0808">Transferase</keyword>
<keyword evidence="5 12" id="KW-0812">Transmembrane</keyword>
<dbReference type="PANTHER" id="PTHR11157">
    <property type="entry name" value="FATTY ACID ACYL TRANSFERASE-RELATED"/>
    <property type="match status" value="1"/>
</dbReference>
<dbReference type="GO" id="GO:0042761">
    <property type="term" value="P:very long-chain fatty acid biosynthetic process"/>
    <property type="evidence" value="ECO:0007669"/>
    <property type="project" value="TreeGrafter"/>
</dbReference>
<dbReference type="GO" id="GO:0034625">
    <property type="term" value="P:fatty acid elongation, monounsaturated fatty acid"/>
    <property type="evidence" value="ECO:0007669"/>
    <property type="project" value="TreeGrafter"/>
</dbReference>
<comment type="subcellular location">
    <subcellularLocation>
        <location evidence="1">Membrane</location>
        <topology evidence="1">Multi-pass membrane protein</topology>
    </subcellularLocation>
</comment>
<evidence type="ECO:0000256" key="12">
    <source>
        <dbReference type="RuleBase" id="RU361115"/>
    </source>
</evidence>
<reference evidence="13" key="1">
    <citation type="submission" date="2021-01" db="EMBL/GenBank/DDBJ databases">
        <authorList>
            <person name="Corre E."/>
            <person name="Pelletier E."/>
            <person name="Niang G."/>
            <person name="Scheremetjew M."/>
            <person name="Finn R."/>
            <person name="Kale V."/>
            <person name="Holt S."/>
            <person name="Cochrane G."/>
            <person name="Meng A."/>
            <person name="Brown T."/>
            <person name="Cohen L."/>
        </authorList>
    </citation>
    <scope>NUCLEOTIDE SEQUENCE</scope>
    <source>
        <strain evidence="13">SAG 36.94</strain>
    </source>
</reference>
<dbReference type="GO" id="GO:0019367">
    <property type="term" value="P:fatty acid elongation, saturated fatty acid"/>
    <property type="evidence" value="ECO:0007669"/>
    <property type="project" value="TreeGrafter"/>
</dbReference>
<keyword evidence="9 12" id="KW-0472">Membrane</keyword>
<organism evidence="13">
    <name type="scientific">Compsopogon caeruleus</name>
    <dbReference type="NCBI Taxonomy" id="31354"/>
    <lineage>
        <taxon>Eukaryota</taxon>
        <taxon>Rhodophyta</taxon>
        <taxon>Compsopogonophyceae</taxon>
        <taxon>Compsopogonales</taxon>
        <taxon>Compsopogonaceae</taxon>
        <taxon>Compsopogon</taxon>
    </lineage>
</organism>
<sequence length="271" mass="31883">MEPFGMELPRFLQWTDRFVYERDVTPLSGWFAPWVTVTCYFVGLRILQWRMKDRKAMEFPRLLFLHNIVLSAASSVVFAFMAYILWMKHSIRGYGLREMICGVQMHEEGGSLKLAYYINYWFKYYELLDTILLVLRKKPVMFLHEYHHAATLVLTWSQLREHSTVQWMPIGINLFVHIVMYYYYAVSAVGIRVWWKKYLTTLQILQFVVDVVACSYAYAIFIANGMSYAACYGTQVGAVTGILILTSYLILFIQFYFRTYGKAPKRGAKQD</sequence>
<protein>
    <recommendedName>
        <fullName evidence="12">Elongation of fatty acids protein</fullName>
        <ecNumber evidence="12">2.3.1.-</ecNumber>
    </recommendedName>
</protein>
<evidence type="ECO:0000256" key="11">
    <source>
        <dbReference type="ARBA" id="ARBA00047375"/>
    </source>
</evidence>
<accession>A0A7S1XCG7</accession>
<gene>
    <name evidence="13" type="ORF">CCAE0312_LOCUS2152</name>
</gene>
<evidence type="ECO:0000313" key="13">
    <source>
        <dbReference type="EMBL" id="CAD9229669.1"/>
    </source>
</evidence>
<keyword evidence="3 12" id="KW-0444">Lipid biosynthesis</keyword>
<evidence type="ECO:0000256" key="7">
    <source>
        <dbReference type="ARBA" id="ARBA00022989"/>
    </source>
</evidence>
<proteinExistence type="inferred from homology"/>
<keyword evidence="6 12" id="KW-0276">Fatty acid metabolism</keyword>
<feature type="transmembrane region" description="Helical" evidence="12">
    <location>
        <begin position="207"/>
        <end position="230"/>
    </location>
</feature>
<feature type="transmembrane region" description="Helical" evidence="12">
    <location>
        <begin position="27"/>
        <end position="47"/>
    </location>
</feature>